<proteinExistence type="predicted"/>
<dbReference type="Pfam" id="PF17288">
    <property type="entry name" value="Terminase_3C"/>
    <property type="match status" value="1"/>
</dbReference>
<reference evidence="6 7" key="1">
    <citation type="submission" date="2013-08" db="EMBL/GenBank/DDBJ databases">
        <authorList>
            <person name="Durkin A.S."/>
            <person name="Haft D.R."/>
            <person name="McCorrison J."/>
            <person name="Torralba M."/>
            <person name="Gillis M."/>
            <person name="Haft D.H."/>
            <person name="Methe B."/>
            <person name="Sutton G."/>
            <person name="Nelson K.E."/>
        </authorList>
    </citation>
    <scope>NUCLEOTIDE SEQUENCE [LARGE SCALE GENOMIC DNA]</scope>
    <source>
        <strain evidence="5 7">ATCC 35536</strain>
        <strain evidence="4 6">VPI DR56BR1116</strain>
    </source>
</reference>
<gene>
    <name evidence="5" type="ORF">HMPREF0860_1586</name>
    <name evidence="4" type="ORF">HMPREF1325_1321</name>
</gene>
<evidence type="ECO:0000313" key="4">
    <source>
        <dbReference type="EMBL" id="ERF61772.1"/>
    </source>
</evidence>
<evidence type="ECO:0000259" key="3">
    <source>
        <dbReference type="Pfam" id="PF17288"/>
    </source>
</evidence>
<dbReference type="STRING" id="1125725.HMPREF1325_1321"/>
<dbReference type="InterPro" id="IPR035413">
    <property type="entry name" value="Terminase_L_C"/>
</dbReference>
<organism evidence="4 6">
    <name type="scientific">Treponema socranskii subsp. socranskii VPI DR56BR1116 = ATCC 35536</name>
    <dbReference type="NCBI Taxonomy" id="1125725"/>
    <lineage>
        <taxon>Bacteria</taxon>
        <taxon>Pseudomonadati</taxon>
        <taxon>Spirochaetota</taxon>
        <taxon>Spirochaetia</taxon>
        <taxon>Spirochaetales</taxon>
        <taxon>Treponemataceae</taxon>
        <taxon>Treponema</taxon>
    </lineage>
</organism>
<keyword evidence="1" id="KW-0472">Membrane</keyword>
<name>U1FC56_TRESO</name>
<keyword evidence="1" id="KW-1133">Transmembrane helix</keyword>
<evidence type="ECO:0000259" key="2">
    <source>
        <dbReference type="Pfam" id="PF04466"/>
    </source>
</evidence>
<dbReference type="EMBL" id="AVQI01000002">
    <property type="protein sequence ID" value="ERK05127.1"/>
    <property type="molecule type" value="Genomic_DNA"/>
</dbReference>
<dbReference type="Proteomes" id="UP000016646">
    <property type="component" value="Unassembled WGS sequence"/>
</dbReference>
<evidence type="ECO:0000256" key="1">
    <source>
        <dbReference type="SAM" id="Phobius"/>
    </source>
</evidence>
<keyword evidence="1" id="KW-0812">Transmembrane</keyword>
<dbReference type="InterPro" id="IPR035412">
    <property type="entry name" value="Terminase_L_N"/>
</dbReference>
<dbReference type="OrthoDB" id="9768556at2"/>
<evidence type="ECO:0000313" key="7">
    <source>
        <dbReference type="Proteomes" id="UP000016646"/>
    </source>
</evidence>
<dbReference type="Gene3D" id="3.30.420.280">
    <property type="match status" value="1"/>
</dbReference>
<dbReference type="eggNOG" id="COG1783">
    <property type="taxonomic scope" value="Bacteria"/>
</dbReference>
<dbReference type="Gene3D" id="3.40.50.300">
    <property type="entry name" value="P-loop containing nucleotide triphosphate hydrolases"/>
    <property type="match status" value="1"/>
</dbReference>
<feature type="domain" description="Phage terminase large subunit N-terminal" evidence="2">
    <location>
        <begin position="31"/>
        <end position="232"/>
    </location>
</feature>
<dbReference type="NCBIfam" id="TIGR01547">
    <property type="entry name" value="phage_term_2"/>
    <property type="match status" value="1"/>
</dbReference>
<dbReference type="Pfam" id="PF04466">
    <property type="entry name" value="Terminase_3"/>
    <property type="match status" value="1"/>
</dbReference>
<comment type="caution">
    <text evidence="4">The sequence shown here is derived from an EMBL/GenBank/DDBJ whole genome shotgun (WGS) entry which is preliminary data.</text>
</comment>
<dbReference type="AlphaFoldDB" id="U1FC56"/>
<feature type="transmembrane region" description="Helical" evidence="1">
    <location>
        <begin position="41"/>
        <end position="61"/>
    </location>
</feature>
<keyword evidence="7" id="KW-1185">Reference proteome</keyword>
<evidence type="ECO:0000313" key="5">
    <source>
        <dbReference type="EMBL" id="ERK05127.1"/>
    </source>
</evidence>
<protein>
    <submittedName>
        <fullName evidence="4">Terminase, large subunit, PBSX family</fullName>
    </submittedName>
</protein>
<dbReference type="RefSeq" id="WP_021329318.1">
    <property type="nucleotide sequence ID" value="NZ_AUZJ01000005.1"/>
</dbReference>
<dbReference type="InterPro" id="IPR052380">
    <property type="entry name" value="Viral_DNA_packaging_terminase"/>
</dbReference>
<dbReference type="EMBL" id="AUZJ01000005">
    <property type="protein sequence ID" value="ERF61772.1"/>
    <property type="molecule type" value="Genomic_DNA"/>
</dbReference>
<evidence type="ECO:0000313" key="6">
    <source>
        <dbReference type="Proteomes" id="UP000016412"/>
    </source>
</evidence>
<dbReference type="PANTHER" id="PTHR39184:SF1">
    <property type="entry name" value="PBSX PHAGE TERMINASE LARGE SUBUNIT"/>
    <property type="match status" value="1"/>
</dbReference>
<dbReference type="InterPro" id="IPR006437">
    <property type="entry name" value="Phage_terminase_lsu"/>
</dbReference>
<accession>U1FC56</accession>
<dbReference type="PATRIC" id="fig|1125725.3.peg.204"/>
<feature type="domain" description="Phage terminase large subunit C-terminal" evidence="3">
    <location>
        <begin position="275"/>
        <end position="424"/>
    </location>
</feature>
<sequence>MTIQSSNIFAKVYNKAFRAILAHEKERYTFPGGRASCKSSFISLVIVILIVMFPSYNALVIRKTAKTLRRSVFEQIVWAIHKLGLQGRFKIPASKTAALPITYIRKNGRTQEIIFAGCDDPEKLKSIKVANGYFAILWIEEKTEFTEAELQNIRISVLRGGETFYIFESYNPPSAKRHWCNIEARTRDVNRMVLHTTYKDVPREWLGEAILHDIEHTKKTNKRAYENIYLGKATGTGLNVFENVELREITDDEIKGFDVIKRGVDWGYYPDPFQYVAMSYRNETLYIFDELRLYKHGNIEAYRALKDHMNKAYVKLGGKLEDGEDRITTERITADSAEPKSIADFRAFGADMRGAIKGVGSRDAGFKWLQGLKKIVIDPDRCPHAADEFTLYEYELDKRTGDVMTGYPDGQADHTMDAVRYAMESTFRHAGE</sequence>
<dbReference type="InterPro" id="IPR027417">
    <property type="entry name" value="P-loop_NTPase"/>
</dbReference>
<dbReference type="Proteomes" id="UP000016412">
    <property type="component" value="Unassembled WGS sequence"/>
</dbReference>
<dbReference type="PANTHER" id="PTHR39184">
    <property type="match status" value="1"/>
</dbReference>